<dbReference type="InterPro" id="IPR023614">
    <property type="entry name" value="Porin_dom_sf"/>
</dbReference>
<dbReference type="AlphaFoldDB" id="A0A1H8G1Y9"/>
<dbReference type="SUPFAM" id="SSF56935">
    <property type="entry name" value="Porins"/>
    <property type="match status" value="1"/>
</dbReference>
<feature type="coiled-coil region" evidence="1">
    <location>
        <begin position="81"/>
        <end position="115"/>
    </location>
</feature>
<dbReference type="InterPro" id="IPR010870">
    <property type="entry name" value="Porin_O/P"/>
</dbReference>
<sequence>MKYLKLMLAAVTVMGAGTSSGAFAIDLYVDTKTKHIFAEPGPDREPLGTYERVQGTPSINALPAPEVERADQPAPGDRNARIKEKAERAQLVGKVESLEERFKESEKQLKLDKNGLQFETADKNFKFKIGGRIHTDYTHSSNDHFFRGGVPVQANDGAELRRGRLEFAGTFFKDWDFKSQVDFADNQVGVKDMFISYRGLDFAKVNVGHQKQAFSRELQESSNDLMFMERSLMNVLNAPLVDRAIGVNLSSRGKNWTGQVGLFGESIDANNDSLDESWGTNSRITFAPLDEKTRIVHLGVAGNYRRPSGSGQLFGPSNGVRFRHETSHITNLFPIDSGALGNVEDVKMLGLEASGVYGPFSAGGEYTHSWIGRRNGLDSLNFHGWYGEAAWTLTGESRQYKEGKFHRVEPTRNFSFSKGGWGAWELAARIAGVDLNDGAFRAGEMKNFTAALNWYVNNNLRFMFNYDRILEIKDSPLVTASGGKPDDLNTFMFRSQIAF</sequence>
<dbReference type="Proteomes" id="UP000183898">
    <property type="component" value="Unassembled WGS sequence"/>
</dbReference>
<feature type="signal peptide" evidence="2">
    <location>
        <begin position="1"/>
        <end position="24"/>
    </location>
</feature>
<organism evidence="3 4">
    <name type="scientific">Nitrosospira multiformis</name>
    <dbReference type="NCBI Taxonomy" id="1231"/>
    <lineage>
        <taxon>Bacteria</taxon>
        <taxon>Pseudomonadati</taxon>
        <taxon>Pseudomonadota</taxon>
        <taxon>Betaproteobacteria</taxon>
        <taxon>Nitrosomonadales</taxon>
        <taxon>Nitrosomonadaceae</taxon>
        <taxon>Nitrosospira</taxon>
    </lineage>
</organism>
<gene>
    <name evidence="3" type="ORF">SAMN05216404_10463</name>
</gene>
<evidence type="ECO:0000256" key="1">
    <source>
        <dbReference type="SAM" id="Coils"/>
    </source>
</evidence>
<accession>A0A1H8G1Y9</accession>
<evidence type="ECO:0000313" key="4">
    <source>
        <dbReference type="Proteomes" id="UP000183898"/>
    </source>
</evidence>
<evidence type="ECO:0000313" key="3">
    <source>
        <dbReference type="EMBL" id="SEN37790.1"/>
    </source>
</evidence>
<keyword evidence="2" id="KW-0732">Signal</keyword>
<proteinExistence type="predicted"/>
<dbReference type="Gene3D" id="2.40.160.10">
    <property type="entry name" value="Porin"/>
    <property type="match status" value="1"/>
</dbReference>
<evidence type="ECO:0000256" key="2">
    <source>
        <dbReference type="SAM" id="SignalP"/>
    </source>
</evidence>
<name>A0A1H8G1Y9_9PROT</name>
<keyword evidence="1" id="KW-0175">Coiled coil</keyword>
<reference evidence="3 4" key="1">
    <citation type="submission" date="2016-10" db="EMBL/GenBank/DDBJ databases">
        <authorList>
            <person name="de Groot N.N."/>
        </authorList>
    </citation>
    <scope>NUCLEOTIDE SEQUENCE [LARGE SCALE GENOMIC DNA]</scope>
    <source>
        <strain evidence="3 4">Nl18</strain>
    </source>
</reference>
<dbReference type="EMBL" id="FOCT01000004">
    <property type="protein sequence ID" value="SEN37790.1"/>
    <property type="molecule type" value="Genomic_DNA"/>
</dbReference>
<protein>
    <submittedName>
        <fullName evidence="3">Phosphate-selective porin OprO and OprP</fullName>
    </submittedName>
</protein>
<feature type="chain" id="PRO_5010263870" evidence="2">
    <location>
        <begin position="25"/>
        <end position="499"/>
    </location>
</feature>
<dbReference type="Pfam" id="PF07396">
    <property type="entry name" value="Porin_O_P"/>
    <property type="match status" value="1"/>
</dbReference>